<dbReference type="Proteomes" id="UP001190926">
    <property type="component" value="Unassembled WGS sequence"/>
</dbReference>
<proteinExistence type="predicted"/>
<evidence type="ECO:0000313" key="2">
    <source>
        <dbReference type="Proteomes" id="UP001190926"/>
    </source>
</evidence>
<accession>A0AAD4JMT6</accession>
<gene>
    <name evidence="1" type="ORF">C2S53_007404</name>
</gene>
<evidence type="ECO:0008006" key="3">
    <source>
        <dbReference type="Google" id="ProtNLM"/>
    </source>
</evidence>
<dbReference type="AlphaFoldDB" id="A0AAD4JMT6"/>
<comment type="caution">
    <text evidence="1">The sequence shown here is derived from an EMBL/GenBank/DDBJ whole genome shotgun (WGS) entry which is preliminary data.</text>
</comment>
<keyword evidence="2" id="KW-1185">Reference proteome</keyword>
<name>A0AAD4JMT6_PERFH</name>
<sequence>MLQCHLLSPYQNTSFQNNASSHKKFYVTRSSWSSNGWSTEDMCPPFAEKNPVIDAASSTGLVYLQHWDEKFSSFPFPIPIPHGDDSDLLDFDGSLAFVEPLGIFEEWFFIIASRNGWRIIRIRLLAGAALAPVASSQSPSDLCMWTPNSIRPQFVPVDGYQHVLPICACSYLENAVVPSFESYQNTSFQNDASSHKKFYVTRSSWSSNGWSTEDMCPPFVEKNPAVAAASSTGLVCLQHWDEKFSSFPFPIPIPHGDDSDLLDFDGSLAFVVYSWYGTTKLFRFWIMNVKDGEITWIRNERLDVCMGGGARNPLGFSKNGSSLLLQGMCGELLEYDYLARTLKCISEIVNYLPHMNLCSYVETTVQLINESMSTDKWYSDGDV</sequence>
<organism evidence="1 2">
    <name type="scientific">Perilla frutescens var. hirtella</name>
    <name type="common">Perilla citriodora</name>
    <name type="synonym">Perilla setoyensis</name>
    <dbReference type="NCBI Taxonomy" id="608512"/>
    <lineage>
        <taxon>Eukaryota</taxon>
        <taxon>Viridiplantae</taxon>
        <taxon>Streptophyta</taxon>
        <taxon>Embryophyta</taxon>
        <taxon>Tracheophyta</taxon>
        <taxon>Spermatophyta</taxon>
        <taxon>Magnoliopsida</taxon>
        <taxon>eudicotyledons</taxon>
        <taxon>Gunneridae</taxon>
        <taxon>Pentapetalae</taxon>
        <taxon>asterids</taxon>
        <taxon>lamiids</taxon>
        <taxon>Lamiales</taxon>
        <taxon>Lamiaceae</taxon>
        <taxon>Nepetoideae</taxon>
        <taxon>Elsholtzieae</taxon>
        <taxon>Perilla</taxon>
    </lineage>
</organism>
<reference evidence="1 2" key="1">
    <citation type="journal article" date="2021" name="Nat. Commun.">
        <title>Incipient diploidization of the medicinal plant Perilla within 10,000 years.</title>
        <authorList>
            <person name="Zhang Y."/>
            <person name="Shen Q."/>
            <person name="Leng L."/>
            <person name="Zhang D."/>
            <person name="Chen S."/>
            <person name="Shi Y."/>
            <person name="Ning Z."/>
            <person name="Chen S."/>
        </authorList>
    </citation>
    <scope>NUCLEOTIDE SEQUENCE [LARGE SCALE GENOMIC DNA]</scope>
    <source>
        <strain evidence="2">cv. PC099</strain>
    </source>
</reference>
<evidence type="ECO:0000313" key="1">
    <source>
        <dbReference type="EMBL" id="KAH6836747.1"/>
    </source>
</evidence>
<dbReference type="EMBL" id="SDAM02000019">
    <property type="protein sequence ID" value="KAH6836747.1"/>
    <property type="molecule type" value="Genomic_DNA"/>
</dbReference>
<protein>
    <recommendedName>
        <fullName evidence="3">F-box protein</fullName>
    </recommendedName>
</protein>